<evidence type="ECO:0000256" key="1">
    <source>
        <dbReference type="SAM" id="MobiDB-lite"/>
    </source>
</evidence>
<evidence type="ECO:0000313" key="2">
    <source>
        <dbReference type="Proteomes" id="UP000515180"/>
    </source>
</evidence>
<feature type="region of interest" description="Disordered" evidence="1">
    <location>
        <begin position="1"/>
        <end position="64"/>
    </location>
</feature>
<dbReference type="AlphaFoldDB" id="A0A6P6FBR0"/>
<dbReference type="Proteomes" id="UP000515180">
    <property type="component" value="Unplaced"/>
</dbReference>
<dbReference type="RefSeq" id="XP_024223996.1">
    <property type="nucleotide sequence ID" value="XM_024368228.2"/>
</dbReference>
<dbReference type="GeneID" id="112212968"/>
<dbReference type="OrthoDB" id="7615991at2759"/>
<accession>A0A6P6FBR0</accession>
<keyword evidence="2" id="KW-1185">Reference proteome</keyword>
<reference evidence="3" key="1">
    <citation type="submission" date="2025-08" db="UniProtKB">
        <authorList>
            <consortium name="RefSeq"/>
        </authorList>
    </citation>
    <scope>IDENTIFICATION</scope>
</reference>
<feature type="compositionally biased region" description="Low complexity" evidence="1">
    <location>
        <begin position="42"/>
        <end position="52"/>
    </location>
</feature>
<name>A0A6P6FBR0_BOMIM</name>
<organism evidence="2 3">
    <name type="scientific">Bombus impatiens</name>
    <name type="common">Bumblebee</name>
    <dbReference type="NCBI Taxonomy" id="132113"/>
    <lineage>
        <taxon>Eukaryota</taxon>
        <taxon>Metazoa</taxon>
        <taxon>Ecdysozoa</taxon>
        <taxon>Arthropoda</taxon>
        <taxon>Hexapoda</taxon>
        <taxon>Insecta</taxon>
        <taxon>Pterygota</taxon>
        <taxon>Neoptera</taxon>
        <taxon>Endopterygota</taxon>
        <taxon>Hymenoptera</taxon>
        <taxon>Apocrita</taxon>
        <taxon>Aculeata</taxon>
        <taxon>Apoidea</taxon>
        <taxon>Anthophila</taxon>
        <taxon>Apidae</taxon>
        <taxon>Bombus</taxon>
        <taxon>Pyrobombus</taxon>
    </lineage>
</organism>
<dbReference type="KEGG" id="bim:112212968"/>
<sequence length="156" mass="18068">MSKRKMEHLFLSESDSSEKESFYEAYRNSDSSDEEEIRFPRNRNINRITSSDSDSDIDKCNRSDTECNEDTVDEILQELVIKEGRITDDTVDSTIQFGEWNEFSGRQKSVPCPETDGIIRRLPGDVNPYDVFQLFVDNEIINLLVSENCNKEGCKY</sequence>
<proteinExistence type="predicted"/>
<evidence type="ECO:0000313" key="3">
    <source>
        <dbReference type="RefSeq" id="XP_024223996.1"/>
    </source>
</evidence>
<gene>
    <name evidence="3" type="primary">LOC112212968</name>
</gene>
<protein>
    <submittedName>
        <fullName evidence="3">Uncharacterized protein LOC112212968</fullName>
    </submittedName>
</protein>